<evidence type="ECO:0000313" key="2">
    <source>
        <dbReference type="Ensembl" id="ENSPPYP00000041283.1"/>
    </source>
</evidence>
<accession>A0A8I5TTV5</accession>
<dbReference type="OMA" id="KFWGFGQ"/>
<dbReference type="GeneTree" id="ENSGT00910000147284"/>
<protein>
    <submittedName>
        <fullName evidence="2">Uncharacterized protein</fullName>
    </submittedName>
</protein>
<evidence type="ECO:0000256" key="1">
    <source>
        <dbReference type="SAM" id="MobiDB-lite"/>
    </source>
</evidence>
<feature type="region of interest" description="Disordered" evidence="1">
    <location>
        <begin position="94"/>
        <end position="114"/>
    </location>
</feature>
<reference evidence="2" key="2">
    <citation type="submission" date="2025-08" db="UniProtKB">
        <authorList>
            <consortium name="Ensembl"/>
        </authorList>
    </citation>
    <scope>IDENTIFICATION</scope>
</reference>
<sequence>MLEGACRGETECLLWLEKALLSPESPFLPHRYWHFKKEADRTVSRRIGPQKMGSSVLPFCVCVTSPSLGGRCIQGRFASYSKFWGFGQKTAGFGAVGETPPDQEPQKETEPATPFHARPWARVIGLRIWPQPN</sequence>
<reference evidence="2 3" key="1">
    <citation type="submission" date="2008-02" db="EMBL/GenBank/DDBJ databases">
        <title>A 6x draft sequence assembly of the Pongo pygmaeus abelii genome.</title>
        <authorList>
            <person name="Wilson R.K."/>
            <person name="Mardis E."/>
        </authorList>
    </citation>
    <scope>NUCLEOTIDE SEQUENCE [LARGE SCALE GENOMIC DNA]</scope>
</reference>
<dbReference type="Ensembl" id="ENSPPYT00000036402.1">
    <property type="protein sequence ID" value="ENSPPYP00000041283.1"/>
    <property type="gene ID" value="ENSPPYG00000030385.1"/>
</dbReference>
<dbReference type="AlphaFoldDB" id="A0A8I5TTV5"/>
<organism evidence="2 3">
    <name type="scientific">Pongo abelii</name>
    <name type="common">Sumatran orangutan</name>
    <name type="synonym">Pongo pygmaeus abelii</name>
    <dbReference type="NCBI Taxonomy" id="9601"/>
    <lineage>
        <taxon>Eukaryota</taxon>
        <taxon>Metazoa</taxon>
        <taxon>Chordata</taxon>
        <taxon>Craniata</taxon>
        <taxon>Vertebrata</taxon>
        <taxon>Euteleostomi</taxon>
        <taxon>Mammalia</taxon>
        <taxon>Eutheria</taxon>
        <taxon>Euarchontoglires</taxon>
        <taxon>Primates</taxon>
        <taxon>Haplorrhini</taxon>
        <taxon>Catarrhini</taxon>
        <taxon>Hominidae</taxon>
        <taxon>Pongo</taxon>
    </lineage>
</organism>
<name>A0A8I5TTV5_PONAB</name>
<dbReference type="Proteomes" id="UP000001595">
    <property type="component" value="Chromosome 9"/>
</dbReference>
<keyword evidence="3" id="KW-1185">Reference proteome</keyword>
<proteinExistence type="predicted"/>
<evidence type="ECO:0000313" key="3">
    <source>
        <dbReference type="Proteomes" id="UP000001595"/>
    </source>
</evidence>
<reference evidence="2" key="3">
    <citation type="submission" date="2025-09" db="UniProtKB">
        <authorList>
            <consortium name="Ensembl"/>
        </authorList>
    </citation>
    <scope>IDENTIFICATION</scope>
</reference>